<feature type="compositionally biased region" description="Polar residues" evidence="1">
    <location>
        <begin position="790"/>
        <end position="799"/>
    </location>
</feature>
<feature type="region of interest" description="Disordered" evidence="1">
    <location>
        <begin position="790"/>
        <end position="871"/>
    </location>
</feature>
<reference evidence="2" key="3">
    <citation type="submission" date="2023-05" db="EMBL/GenBank/DDBJ databases">
        <authorList>
            <person name="Smith C.H."/>
        </authorList>
    </citation>
    <scope>NUCLEOTIDE SEQUENCE</scope>
    <source>
        <strain evidence="2">CHS0354</strain>
        <tissue evidence="2">Mantle</tissue>
    </source>
</reference>
<evidence type="ECO:0000313" key="2">
    <source>
        <dbReference type="EMBL" id="KAK3611768.1"/>
    </source>
</evidence>
<evidence type="ECO:0000256" key="1">
    <source>
        <dbReference type="SAM" id="MobiDB-lite"/>
    </source>
</evidence>
<feature type="region of interest" description="Disordered" evidence="1">
    <location>
        <begin position="750"/>
        <end position="774"/>
    </location>
</feature>
<feature type="region of interest" description="Disordered" evidence="1">
    <location>
        <begin position="485"/>
        <end position="510"/>
    </location>
</feature>
<protein>
    <submittedName>
        <fullName evidence="2">Uncharacterized protein</fullName>
    </submittedName>
</protein>
<dbReference type="Proteomes" id="UP001195483">
    <property type="component" value="Unassembled WGS sequence"/>
</dbReference>
<organism evidence="2 3">
    <name type="scientific">Potamilus streckersoni</name>
    <dbReference type="NCBI Taxonomy" id="2493646"/>
    <lineage>
        <taxon>Eukaryota</taxon>
        <taxon>Metazoa</taxon>
        <taxon>Spiralia</taxon>
        <taxon>Lophotrochozoa</taxon>
        <taxon>Mollusca</taxon>
        <taxon>Bivalvia</taxon>
        <taxon>Autobranchia</taxon>
        <taxon>Heteroconchia</taxon>
        <taxon>Palaeoheterodonta</taxon>
        <taxon>Unionida</taxon>
        <taxon>Unionoidea</taxon>
        <taxon>Unionidae</taxon>
        <taxon>Ambleminae</taxon>
        <taxon>Lampsilini</taxon>
        <taxon>Potamilus</taxon>
    </lineage>
</organism>
<keyword evidence="3" id="KW-1185">Reference proteome</keyword>
<feature type="region of interest" description="Disordered" evidence="1">
    <location>
        <begin position="705"/>
        <end position="728"/>
    </location>
</feature>
<reference evidence="2" key="2">
    <citation type="journal article" date="2021" name="Genome Biol. Evol.">
        <title>Developing a high-quality reference genome for a parasitic bivalve with doubly uniparental inheritance (Bivalvia: Unionida).</title>
        <authorList>
            <person name="Smith C.H."/>
        </authorList>
    </citation>
    <scope>NUCLEOTIDE SEQUENCE</scope>
    <source>
        <strain evidence="2">CHS0354</strain>
        <tissue evidence="2">Mantle</tissue>
    </source>
</reference>
<reference evidence="2" key="1">
    <citation type="journal article" date="2021" name="Genome Biol. Evol.">
        <title>A High-Quality Reference Genome for a Parasitic Bivalve with Doubly Uniparental Inheritance (Bivalvia: Unionida).</title>
        <authorList>
            <person name="Smith C.H."/>
        </authorList>
    </citation>
    <scope>NUCLEOTIDE SEQUENCE</scope>
    <source>
        <strain evidence="2">CHS0354</strain>
    </source>
</reference>
<sequence length="871" mass="101147">MPTRVHIWDLRDDSFGHASMTLSDGTHISWWPSSGNKARETGQSGFLSSLALIFLTTARCSNSLDEDIALEKERQPDSIFTLNNQIDEYAIRRWWMSHKNGTFFSGLFKNCCSVVFQALREGSVLQFLPEHEKKKWEQIVVWRPNYLKEFLENLSEHHSINCTKNISITSTEHEMWKWMTDERQSGYFNKSVDYSDSSMGTKNANDIYVHLQKRDIRHARKEIHVNHPEFVNECMDHSYRSKGIYHTEDGYRPIVEHETWKTMQRVPLKLGFRDGSLEWSDNHADRDYAKGKHSYCSEGNALKMLNKLPDKKPDDLNESFGCSDNHTSTNKANAGCSPSMEHEALQWMRKVPELPIYANRSVKTSCHNENMTQAKEEYGMSSEHDILKRMKEIPNKKLEYENELLECTDNYNGMNHEKYIYSPAPEQESHKRMKGMPEKLFGYGTESAERSYSHNDMNGSKDRYRSFTKCKTLEMINKLSVMTTEDVNESSDNHIRTSQVKERNSPSIQNETWQRMKKIPDEKPICANGFLERSDSSANINYKKNTHSFSSECQTSETMNILPEIKPEDLNRSLGCSDYYMSPRQANETYIVPIEFETWRQRGKKISEKQLVYACEVVERSPSSENLNHAKERCSFSSGNETLESMTKRQDNKPGDKNELIECSDNHKDTNYANAKQSPAPEHETPNRMKELSEKQDGYVINYVEGSDSHSDTNNVKDRHSSSPKCETQKWMHKVPRKKEGYVIESVGRLNRKKSRHRAKHKYIPIPDDNGHKISKIPEEQTRYVNESLVLTDNHINTDQTKERYNPTSSQEMRTSVKKSPANQTGDNNTPVRPSNNSMNMKQTTNICDGFRERKKPRKKRKKKPKNRQDA</sequence>
<evidence type="ECO:0000313" key="3">
    <source>
        <dbReference type="Proteomes" id="UP001195483"/>
    </source>
</evidence>
<accession>A0AAE0TLH6</accession>
<name>A0AAE0TLH6_9BIVA</name>
<comment type="caution">
    <text evidence="2">The sequence shown here is derived from an EMBL/GenBank/DDBJ whole genome shotgun (WGS) entry which is preliminary data.</text>
</comment>
<feature type="region of interest" description="Disordered" evidence="1">
    <location>
        <begin position="638"/>
        <end position="689"/>
    </location>
</feature>
<dbReference type="AlphaFoldDB" id="A0AAE0TLH6"/>
<dbReference type="EMBL" id="JAEAOA010000869">
    <property type="protein sequence ID" value="KAK3611768.1"/>
    <property type="molecule type" value="Genomic_DNA"/>
</dbReference>
<feature type="compositionally biased region" description="Basic and acidic residues" evidence="1">
    <location>
        <begin position="707"/>
        <end position="721"/>
    </location>
</feature>
<feature type="compositionally biased region" description="Basic residues" evidence="1">
    <location>
        <begin position="853"/>
        <end position="871"/>
    </location>
</feature>
<proteinExistence type="predicted"/>
<feature type="compositionally biased region" description="Basic residues" evidence="1">
    <location>
        <begin position="750"/>
        <end position="763"/>
    </location>
</feature>
<feature type="compositionally biased region" description="Basic and acidic residues" evidence="1">
    <location>
        <begin position="491"/>
        <end position="504"/>
    </location>
</feature>
<feature type="compositionally biased region" description="Basic and acidic residues" evidence="1">
    <location>
        <begin position="646"/>
        <end position="670"/>
    </location>
</feature>
<feature type="compositionally biased region" description="Polar residues" evidence="1">
    <location>
        <begin position="821"/>
        <end position="847"/>
    </location>
</feature>
<gene>
    <name evidence="2" type="ORF">CHS0354_014119</name>
</gene>